<keyword evidence="3" id="KW-0812">Transmembrane</keyword>
<dbReference type="InterPro" id="IPR024461">
    <property type="entry name" value="CCDC90-like"/>
</dbReference>
<dbReference type="PANTHER" id="PTHR14360:SF12">
    <property type="entry name" value="MOZ PROTEIN REPRESENTS A CHROMATIN-ASSOCIATED ACETYLTRANSFERASE"/>
    <property type="match status" value="1"/>
</dbReference>
<feature type="compositionally biased region" description="Pro residues" evidence="8">
    <location>
        <begin position="74"/>
        <end position="85"/>
    </location>
</feature>
<evidence type="ECO:0000256" key="5">
    <source>
        <dbReference type="ARBA" id="ARBA00023054"/>
    </source>
</evidence>
<comment type="caution">
    <text evidence="9">The sequence shown here is derived from an EMBL/GenBank/DDBJ whole genome shotgun (WGS) entry which is preliminary data.</text>
</comment>
<accession>A0ABR3GPQ2</accession>
<organism evidence="9 10">
    <name type="scientific">Discina gigas</name>
    <dbReference type="NCBI Taxonomy" id="1032678"/>
    <lineage>
        <taxon>Eukaryota</taxon>
        <taxon>Fungi</taxon>
        <taxon>Dikarya</taxon>
        <taxon>Ascomycota</taxon>
        <taxon>Pezizomycotina</taxon>
        <taxon>Pezizomycetes</taxon>
        <taxon>Pezizales</taxon>
        <taxon>Discinaceae</taxon>
        <taxon>Discina</taxon>
    </lineage>
</organism>
<evidence type="ECO:0000256" key="8">
    <source>
        <dbReference type="SAM" id="MobiDB-lite"/>
    </source>
</evidence>
<evidence type="ECO:0000313" key="10">
    <source>
        <dbReference type="Proteomes" id="UP001447188"/>
    </source>
</evidence>
<dbReference type="PANTHER" id="PTHR14360">
    <property type="entry name" value="PROTEIN FMP32, MITOCHONDRIAL"/>
    <property type="match status" value="1"/>
</dbReference>
<evidence type="ECO:0000256" key="7">
    <source>
        <dbReference type="ARBA" id="ARBA00023136"/>
    </source>
</evidence>
<keyword evidence="4" id="KW-1133">Transmembrane helix</keyword>
<dbReference type="EMBL" id="JBBBZM010000029">
    <property type="protein sequence ID" value="KAL0637897.1"/>
    <property type="molecule type" value="Genomic_DNA"/>
</dbReference>
<feature type="region of interest" description="Disordered" evidence="8">
    <location>
        <begin position="28"/>
        <end position="47"/>
    </location>
</feature>
<gene>
    <name evidence="9" type="ORF">Q9L58_003119</name>
</gene>
<evidence type="ECO:0000256" key="4">
    <source>
        <dbReference type="ARBA" id="ARBA00022989"/>
    </source>
</evidence>
<feature type="compositionally biased region" description="Basic and acidic residues" evidence="8">
    <location>
        <begin position="290"/>
        <end position="304"/>
    </location>
</feature>
<keyword evidence="7" id="KW-0472">Membrane</keyword>
<evidence type="ECO:0000313" key="9">
    <source>
        <dbReference type="EMBL" id="KAL0637897.1"/>
    </source>
</evidence>
<protein>
    <submittedName>
        <fullName evidence="9">Uncharacterized protein</fullName>
    </submittedName>
</protein>
<sequence length="314" mass="35330">MSLPRLSFLYPSLRFSKRLLYPVAAARRHRHGTAVEPKAPDTASPNLKVETVIRAEEEVEDKPPSSQTSIQPNSPSPSPPSPSVSPSPHTAVLGLAGEWVHHFDTYGLAKHLESSGFRNEQAITIMKGIRGLLTQNLEIAKESLVSRSNVENESYLFHAACSELRNEIQHTRKTHIDQLRADGAAIQQEYDLLNQKFLEHMMSLKDELNGLFNDRKMVTRAEQRAMDNKIQELNYKITVLVCSDVRTDIEKLRWTTTRRGLIAIAALAVLVVSSIRLSRSGHNEKRKSKEKNEHNDTHDSEGRPLPDMSFVTLG</sequence>
<keyword evidence="10" id="KW-1185">Reference proteome</keyword>
<name>A0ABR3GPQ2_9PEZI</name>
<evidence type="ECO:0000256" key="3">
    <source>
        <dbReference type="ARBA" id="ARBA00022692"/>
    </source>
</evidence>
<proteinExistence type="predicted"/>
<evidence type="ECO:0000256" key="6">
    <source>
        <dbReference type="ARBA" id="ARBA00023128"/>
    </source>
</evidence>
<dbReference type="Gene3D" id="1.20.5.340">
    <property type="match status" value="1"/>
</dbReference>
<evidence type="ECO:0000256" key="1">
    <source>
        <dbReference type="ARBA" id="ARBA00004173"/>
    </source>
</evidence>
<feature type="region of interest" description="Disordered" evidence="8">
    <location>
        <begin position="281"/>
        <end position="314"/>
    </location>
</feature>
<reference evidence="9 10" key="1">
    <citation type="submission" date="2024-02" db="EMBL/GenBank/DDBJ databases">
        <title>Discinaceae phylogenomics.</title>
        <authorList>
            <person name="Dirks A.C."/>
            <person name="James T.Y."/>
        </authorList>
    </citation>
    <scope>NUCLEOTIDE SEQUENCE [LARGE SCALE GENOMIC DNA]</scope>
    <source>
        <strain evidence="9 10">ACD0624</strain>
    </source>
</reference>
<dbReference type="Proteomes" id="UP001447188">
    <property type="component" value="Unassembled WGS sequence"/>
</dbReference>
<evidence type="ECO:0000256" key="2">
    <source>
        <dbReference type="ARBA" id="ARBA00004370"/>
    </source>
</evidence>
<dbReference type="Pfam" id="PF07798">
    <property type="entry name" value="CCDC90-like"/>
    <property type="match status" value="1"/>
</dbReference>
<comment type="subcellular location">
    <subcellularLocation>
        <location evidence="2">Membrane</location>
    </subcellularLocation>
    <subcellularLocation>
        <location evidence="1">Mitochondrion</location>
    </subcellularLocation>
</comment>
<feature type="region of interest" description="Disordered" evidence="8">
    <location>
        <begin position="56"/>
        <end position="90"/>
    </location>
</feature>
<keyword evidence="6" id="KW-0496">Mitochondrion</keyword>
<keyword evidence="5" id="KW-0175">Coiled coil</keyword>
<feature type="compositionally biased region" description="Low complexity" evidence="8">
    <location>
        <begin position="64"/>
        <end position="73"/>
    </location>
</feature>